<dbReference type="GO" id="GO:0046872">
    <property type="term" value="F:metal ion binding"/>
    <property type="evidence" value="ECO:0007669"/>
    <property type="project" value="UniProtKB-KW"/>
</dbReference>
<feature type="domain" description="4Fe-4S ferredoxin-type" evidence="4">
    <location>
        <begin position="29"/>
        <end position="59"/>
    </location>
</feature>
<dbReference type="Gene3D" id="3.30.70.20">
    <property type="match status" value="1"/>
</dbReference>
<dbReference type="InterPro" id="IPR017900">
    <property type="entry name" value="4Fe4S_Fe_S_CS"/>
</dbReference>
<dbReference type="PROSITE" id="PS51379">
    <property type="entry name" value="4FE4S_FER_2"/>
    <property type="match status" value="2"/>
</dbReference>
<proteinExistence type="predicted"/>
<keyword evidence="1" id="KW-0479">Metal-binding</keyword>
<evidence type="ECO:0000313" key="6">
    <source>
        <dbReference type="Proteomes" id="UP000092574"/>
    </source>
</evidence>
<keyword evidence="3" id="KW-0411">Iron-sulfur</keyword>
<dbReference type="OrthoDB" id="9807879at2"/>
<feature type="domain" description="4Fe-4S ferredoxin-type" evidence="4">
    <location>
        <begin position="1"/>
        <end position="28"/>
    </location>
</feature>
<dbReference type="EMBL" id="CP015405">
    <property type="protein sequence ID" value="ANU78405.1"/>
    <property type="molecule type" value="Genomic_DNA"/>
</dbReference>
<dbReference type="Proteomes" id="UP000092574">
    <property type="component" value="Chromosome"/>
</dbReference>
<dbReference type="SUPFAM" id="SSF54862">
    <property type="entry name" value="4Fe-4S ferredoxins"/>
    <property type="match status" value="1"/>
</dbReference>
<dbReference type="GO" id="GO:0051536">
    <property type="term" value="F:iron-sulfur cluster binding"/>
    <property type="evidence" value="ECO:0007669"/>
    <property type="project" value="UniProtKB-KW"/>
</dbReference>
<dbReference type="STRING" id="1796616.A4V09_23260"/>
<accession>A0A1C7IFN9</accession>
<dbReference type="Pfam" id="PF00037">
    <property type="entry name" value="Fer4"/>
    <property type="match status" value="1"/>
</dbReference>
<dbReference type="InterPro" id="IPR017896">
    <property type="entry name" value="4Fe4S_Fe-S-bd"/>
</dbReference>
<dbReference type="PROSITE" id="PS00198">
    <property type="entry name" value="4FE4S_FER_1"/>
    <property type="match status" value="1"/>
</dbReference>
<evidence type="ECO:0000256" key="3">
    <source>
        <dbReference type="ARBA" id="ARBA00023014"/>
    </source>
</evidence>
<keyword evidence="6" id="KW-1185">Reference proteome</keyword>
<keyword evidence="2" id="KW-0408">Iron</keyword>
<evidence type="ECO:0000313" key="5">
    <source>
        <dbReference type="EMBL" id="ANU78405.1"/>
    </source>
</evidence>
<dbReference type="RefSeq" id="WP_065544488.1">
    <property type="nucleotide sequence ID" value="NZ_CP015405.2"/>
</dbReference>
<gene>
    <name evidence="5" type="ORF">A4V09_23260</name>
</gene>
<sequence length="240" mass="26756">MKINKDLCINCGKCMDYCPVNAIKRIERQIVMDFDACVECGVCRRSAVCPKDAIYQQKLVFPRTIRSIMSDVLTIAEESQISGRGTEEMKTNEVTGRFKDGWVGIAIEMGRPGVAARMYDVERMAMAVAKEGAEFEVQNPVTSMMENPQTGKFKEELLNERVLSAILEFPVPIARVKSVLRVIREAAKEIHTVFSLDICSKVAEDGSIPHVEPVKELGMWISPNAKTNVGLGRPLFQKEG</sequence>
<name>A0A1C7IFN9_9FIRM</name>
<evidence type="ECO:0000259" key="4">
    <source>
        <dbReference type="PROSITE" id="PS51379"/>
    </source>
</evidence>
<evidence type="ECO:0000256" key="2">
    <source>
        <dbReference type="ARBA" id="ARBA00023004"/>
    </source>
</evidence>
<dbReference type="AlphaFoldDB" id="A0A1C7IFN9"/>
<reference evidence="5" key="1">
    <citation type="submission" date="2017-04" db="EMBL/GenBank/DDBJ databases">
        <title>Complete Genome Sequences of Twelve Strains of a Stable Defined Moderately Diverse Mouse Microbiota 2 (sDMDMm2).</title>
        <authorList>
            <person name="Uchimura Y."/>
            <person name="Wyss M."/>
            <person name="Brugiroux S."/>
            <person name="Limenitakis J.P."/>
            <person name="Stecher B."/>
            <person name="McCoy K.D."/>
            <person name="Macpherson A.J."/>
        </authorList>
    </citation>
    <scope>NUCLEOTIDE SEQUENCE</scope>
    <source>
        <strain evidence="5">YL58</strain>
    </source>
</reference>
<evidence type="ECO:0000256" key="1">
    <source>
        <dbReference type="ARBA" id="ARBA00022723"/>
    </source>
</evidence>
<organism evidence="5 6">
    <name type="scientific">Blautia pseudococcoides</name>
    <dbReference type="NCBI Taxonomy" id="1796616"/>
    <lineage>
        <taxon>Bacteria</taxon>
        <taxon>Bacillati</taxon>
        <taxon>Bacillota</taxon>
        <taxon>Clostridia</taxon>
        <taxon>Lachnospirales</taxon>
        <taxon>Lachnospiraceae</taxon>
        <taxon>Blautia</taxon>
    </lineage>
</organism>
<dbReference type="KEGG" id="byl:A4V09_23260"/>
<protein>
    <submittedName>
        <fullName evidence="5">4Fe-4S ferredoxin</fullName>
    </submittedName>
</protein>